<dbReference type="GO" id="GO:0047769">
    <property type="term" value="F:arogenate dehydratase activity"/>
    <property type="evidence" value="ECO:0007669"/>
    <property type="project" value="TreeGrafter"/>
</dbReference>
<evidence type="ECO:0000256" key="1">
    <source>
        <dbReference type="SAM" id="MobiDB-lite"/>
    </source>
</evidence>
<feature type="compositionally biased region" description="Low complexity" evidence="1">
    <location>
        <begin position="205"/>
        <end position="225"/>
    </location>
</feature>
<feature type="region of interest" description="Disordered" evidence="1">
    <location>
        <begin position="205"/>
        <end position="262"/>
    </location>
</feature>
<dbReference type="GO" id="GO:0004664">
    <property type="term" value="F:prephenate dehydratase activity"/>
    <property type="evidence" value="ECO:0007669"/>
    <property type="project" value="TreeGrafter"/>
</dbReference>
<feature type="compositionally biased region" description="Low complexity" evidence="1">
    <location>
        <begin position="30"/>
        <end position="48"/>
    </location>
</feature>
<feature type="region of interest" description="Disordered" evidence="1">
    <location>
        <begin position="404"/>
        <end position="428"/>
    </location>
</feature>
<feature type="compositionally biased region" description="Basic residues" evidence="1">
    <location>
        <begin position="52"/>
        <end position="65"/>
    </location>
</feature>
<protein>
    <submittedName>
        <fullName evidence="2">Uncharacterized protein</fullName>
    </submittedName>
</protein>
<dbReference type="EMBL" id="LR862129">
    <property type="protein sequence ID" value="CAD1816815.1"/>
    <property type="molecule type" value="Genomic_DNA"/>
</dbReference>
<dbReference type="PANTHER" id="PTHR21022">
    <property type="entry name" value="PREPHENATE DEHYDRATASE P PROTEIN"/>
    <property type="match status" value="1"/>
</dbReference>
<dbReference type="PANTHER" id="PTHR21022:SF26">
    <property type="entry name" value="AROGENATE DEHYDRATASE_PREPHENATE DEHYDRATASE 2, CHLOROPLASTIC-LIKE"/>
    <property type="match status" value="1"/>
</dbReference>
<feature type="compositionally biased region" description="Pro residues" evidence="1">
    <location>
        <begin position="246"/>
        <end position="259"/>
    </location>
</feature>
<gene>
    <name evidence="2" type="ORF">CB5_LOCUS26</name>
</gene>
<dbReference type="GO" id="GO:0009094">
    <property type="term" value="P:L-phenylalanine biosynthetic process"/>
    <property type="evidence" value="ECO:0007669"/>
    <property type="project" value="TreeGrafter"/>
</dbReference>
<feature type="compositionally biased region" description="Basic residues" evidence="1">
    <location>
        <begin position="141"/>
        <end position="174"/>
    </location>
</feature>
<feature type="compositionally biased region" description="Gly residues" evidence="1">
    <location>
        <begin position="12"/>
        <end position="21"/>
    </location>
</feature>
<organism evidence="2">
    <name type="scientific">Ananas comosus var. bracteatus</name>
    <name type="common">red pineapple</name>
    <dbReference type="NCBI Taxonomy" id="296719"/>
    <lineage>
        <taxon>Eukaryota</taxon>
        <taxon>Viridiplantae</taxon>
        <taxon>Streptophyta</taxon>
        <taxon>Embryophyta</taxon>
        <taxon>Tracheophyta</taxon>
        <taxon>Spermatophyta</taxon>
        <taxon>Magnoliopsida</taxon>
        <taxon>Liliopsida</taxon>
        <taxon>Poales</taxon>
        <taxon>Bromeliaceae</taxon>
        <taxon>Bromelioideae</taxon>
        <taxon>Ananas</taxon>
    </lineage>
</organism>
<reference evidence="2" key="1">
    <citation type="submission" date="2020-07" db="EMBL/GenBank/DDBJ databases">
        <authorList>
            <person name="Lin J."/>
        </authorList>
    </citation>
    <scope>NUCLEOTIDE SEQUENCE</scope>
</reference>
<proteinExistence type="predicted"/>
<feature type="region of interest" description="Disordered" evidence="1">
    <location>
        <begin position="1"/>
        <end position="73"/>
    </location>
</feature>
<evidence type="ECO:0000313" key="2">
    <source>
        <dbReference type="EMBL" id="CAD1816815.1"/>
    </source>
</evidence>
<dbReference type="AlphaFoldDB" id="A0A6V7NE54"/>
<dbReference type="SUPFAM" id="SSF55021">
    <property type="entry name" value="ACT-like"/>
    <property type="match status" value="1"/>
</dbReference>
<sequence length="428" mass="47428">MALRISPSPVNPGGGVGGGGARKSQSRWNSSSSSSSSVSVAAAPPTVSCCSLKHHQQQQRRRRKSGANFASTPAAPLHAAEELASRLGLEMAVEGLERLFRQRSFGDRPPRWGGNDDDDDGVMVMRRMRRGGRRPGCAWRTRGRGGRTARRRRRRASRARRRTSRARTWRRRSRRWRRGRPSARWCRWRTPWTGPSRATWTCCSATRPSASPASSSSPSTTACCPTPRPAPRPSAASSATRRPWPTAAPPSAPSASPPRRPLRRRGRRLLARGALPPDTAVVGSRAAAREFGLRLLRPNLQDRPGNVNRFLQLALLGPHHHPAAININNNNHHNQKNKKTTVAFALRNGPSELFRAMWILESRGVSVTRVDHRPNRSSPVRIVPPRTGGARPCTWTTCSCSTWRGPTPTWPRRSPGWTRSPRAPARPR</sequence>
<dbReference type="GO" id="GO:0009507">
    <property type="term" value="C:chloroplast"/>
    <property type="evidence" value="ECO:0007669"/>
    <property type="project" value="TreeGrafter"/>
</dbReference>
<accession>A0A6V7NE54</accession>
<feature type="region of interest" description="Disordered" evidence="1">
    <location>
        <begin position="131"/>
        <end position="174"/>
    </location>
</feature>
<feature type="compositionally biased region" description="Low complexity" evidence="1">
    <location>
        <begin position="233"/>
        <end position="245"/>
    </location>
</feature>
<dbReference type="Gene3D" id="3.30.70.260">
    <property type="match status" value="1"/>
</dbReference>
<dbReference type="InterPro" id="IPR045865">
    <property type="entry name" value="ACT-like_dom_sf"/>
</dbReference>
<name>A0A6V7NE54_ANACO</name>